<organism evidence="2 3">
    <name type="scientific">Gilvirhabdus luticola</name>
    <dbReference type="NCBI Taxonomy" id="3079858"/>
    <lineage>
        <taxon>Bacteria</taxon>
        <taxon>Pseudomonadati</taxon>
        <taxon>Bacteroidota</taxon>
        <taxon>Flavobacteriia</taxon>
        <taxon>Flavobacteriales</taxon>
        <taxon>Flavobacteriaceae</taxon>
        <taxon>Gilvirhabdus</taxon>
    </lineage>
</organism>
<gene>
    <name evidence="2" type="ORF">RXV94_11450</name>
</gene>
<dbReference type="RefSeq" id="WP_316662875.1">
    <property type="nucleotide sequence ID" value="NZ_JAWHTF010000006.1"/>
</dbReference>
<comment type="caution">
    <text evidence="2">The sequence shown here is derived from an EMBL/GenBank/DDBJ whole genome shotgun (WGS) entry which is preliminary data.</text>
</comment>
<protein>
    <submittedName>
        <fullName evidence="2">GNAT family N-acetyltransferase</fullName>
    </submittedName>
</protein>
<dbReference type="PANTHER" id="PTHR43792:SF1">
    <property type="entry name" value="N-ACETYLTRANSFERASE DOMAIN-CONTAINING PROTEIN"/>
    <property type="match status" value="1"/>
</dbReference>
<sequence>MCVAETERLFVKKFTKNDASFFLELANSPNWIKYIGDRNLKSVKDAEEYLKNGAIKSYKEFGFGFYKLELKSERNKAIGTCGIVKREELDDVDIGFAMLPEYEGKGFGYESSVEILNIAKRQFNLKRIVAITLPTNKSSIHLLEKVGLSFEKKIKPFENDEELLLFSKKL</sequence>
<dbReference type="EMBL" id="JAWHTF010000006">
    <property type="protein sequence ID" value="MDU8886778.1"/>
    <property type="molecule type" value="Genomic_DNA"/>
</dbReference>
<dbReference type="Proteomes" id="UP001268651">
    <property type="component" value="Unassembled WGS sequence"/>
</dbReference>
<dbReference type="PROSITE" id="PS51186">
    <property type="entry name" value="GNAT"/>
    <property type="match status" value="1"/>
</dbReference>
<name>A0ABU3U8N6_9FLAO</name>
<proteinExistence type="predicted"/>
<evidence type="ECO:0000313" key="3">
    <source>
        <dbReference type="Proteomes" id="UP001268651"/>
    </source>
</evidence>
<evidence type="ECO:0000259" key="1">
    <source>
        <dbReference type="PROSITE" id="PS51186"/>
    </source>
</evidence>
<feature type="domain" description="N-acetyltransferase" evidence="1">
    <location>
        <begin position="9"/>
        <end position="170"/>
    </location>
</feature>
<dbReference type="SUPFAM" id="SSF55729">
    <property type="entry name" value="Acyl-CoA N-acyltransferases (Nat)"/>
    <property type="match status" value="1"/>
</dbReference>
<keyword evidence="3" id="KW-1185">Reference proteome</keyword>
<dbReference type="Pfam" id="PF13302">
    <property type="entry name" value="Acetyltransf_3"/>
    <property type="match status" value="1"/>
</dbReference>
<reference evidence="2 3" key="1">
    <citation type="submission" date="2023-10" db="EMBL/GenBank/DDBJ databases">
        <title>Marimonas sp. nov. isolated from tidal mud flat.</title>
        <authorList>
            <person name="Jaincy N.J."/>
            <person name="Srinivasan S."/>
            <person name="Lee S.-S."/>
        </authorList>
    </citation>
    <scope>NUCLEOTIDE SEQUENCE [LARGE SCALE GENOMIC DNA]</scope>
    <source>
        <strain evidence="2 3">MJ-SS3</strain>
    </source>
</reference>
<dbReference type="Gene3D" id="3.40.630.30">
    <property type="match status" value="1"/>
</dbReference>
<accession>A0ABU3U8N6</accession>
<dbReference type="InterPro" id="IPR016181">
    <property type="entry name" value="Acyl_CoA_acyltransferase"/>
</dbReference>
<dbReference type="InterPro" id="IPR000182">
    <property type="entry name" value="GNAT_dom"/>
</dbReference>
<dbReference type="PANTHER" id="PTHR43792">
    <property type="entry name" value="GNAT FAMILY, PUTATIVE (AFU_ORTHOLOGUE AFUA_3G00765)-RELATED-RELATED"/>
    <property type="match status" value="1"/>
</dbReference>
<evidence type="ECO:0000313" key="2">
    <source>
        <dbReference type="EMBL" id="MDU8886778.1"/>
    </source>
</evidence>
<dbReference type="InterPro" id="IPR051531">
    <property type="entry name" value="N-acetyltransferase"/>
</dbReference>